<gene>
    <name evidence="7" type="ORF">A3J46_00890</name>
</gene>
<evidence type="ECO:0000256" key="4">
    <source>
        <dbReference type="ARBA" id="ARBA00022827"/>
    </source>
</evidence>
<reference evidence="7 8" key="1">
    <citation type="journal article" date="2016" name="Nat. Commun.">
        <title>Thousands of microbial genomes shed light on interconnected biogeochemical processes in an aquifer system.</title>
        <authorList>
            <person name="Anantharaman K."/>
            <person name="Brown C.T."/>
            <person name="Hug L.A."/>
            <person name="Sharon I."/>
            <person name="Castelle C.J."/>
            <person name="Probst A.J."/>
            <person name="Thomas B.C."/>
            <person name="Singh A."/>
            <person name="Wilkins M.J."/>
            <person name="Karaoz U."/>
            <person name="Brodie E.L."/>
            <person name="Williams K.H."/>
            <person name="Hubbard S.S."/>
            <person name="Banfield J.F."/>
        </authorList>
    </citation>
    <scope>NUCLEOTIDE SEQUENCE [LARGE SCALE GENOMIC DNA]</scope>
</reference>
<keyword evidence="5" id="KW-0560">Oxidoreductase</keyword>
<dbReference type="PRINTS" id="PR00368">
    <property type="entry name" value="FADPNR"/>
</dbReference>
<evidence type="ECO:0000256" key="2">
    <source>
        <dbReference type="ARBA" id="ARBA00005272"/>
    </source>
</evidence>
<organism evidence="7 8">
    <name type="scientific">Candidatus Yanofskybacteria bacterium RIFCSPHIGHO2_02_FULL_41_11</name>
    <dbReference type="NCBI Taxonomy" id="1802675"/>
    <lineage>
        <taxon>Bacteria</taxon>
        <taxon>Candidatus Yanofskyibacteriota</taxon>
    </lineage>
</organism>
<comment type="cofactor">
    <cofactor evidence="1">
        <name>FAD</name>
        <dbReference type="ChEBI" id="CHEBI:57692"/>
    </cofactor>
</comment>
<dbReference type="EMBL" id="MGJP01000067">
    <property type="protein sequence ID" value="OGN08179.1"/>
    <property type="molecule type" value="Genomic_DNA"/>
</dbReference>
<dbReference type="GO" id="GO:0019646">
    <property type="term" value="P:aerobic electron transport chain"/>
    <property type="evidence" value="ECO:0007669"/>
    <property type="project" value="TreeGrafter"/>
</dbReference>
<evidence type="ECO:0000313" key="8">
    <source>
        <dbReference type="Proteomes" id="UP000177167"/>
    </source>
</evidence>
<evidence type="ECO:0000256" key="5">
    <source>
        <dbReference type="ARBA" id="ARBA00023002"/>
    </source>
</evidence>
<protein>
    <recommendedName>
        <fullName evidence="6">FAD/NAD(P)-binding domain-containing protein</fullName>
    </recommendedName>
</protein>
<dbReference type="Proteomes" id="UP000177167">
    <property type="component" value="Unassembled WGS sequence"/>
</dbReference>
<dbReference type="InterPro" id="IPR051169">
    <property type="entry name" value="NADH-Q_oxidoreductase"/>
</dbReference>
<evidence type="ECO:0000256" key="3">
    <source>
        <dbReference type="ARBA" id="ARBA00022630"/>
    </source>
</evidence>
<comment type="caution">
    <text evidence="7">The sequence shown here is derived from an EMBL/GenBank/DDBJ whole genome shotgun (WGS) entry which is preliminary data.</text>
</comment>
<dbReference type="Pfam" id="PF07992">
    <property type="entry name" value="Pyr_redox_2"/>
    <property type="match status" value="1"/>
</dbReference>
<dbReference type="AlphaFoldDB" id="A0A1F8F7C5"/>
<dbReference type="InterPro" id="IPR036188">
    <property type="entry name" value="FAD/NAD-bd_sf"/>
</dbReference>
<dbReference type="Gene3D" id="3.50.50.100">
    <property type="match status" value="1"/>
</dbReference>
<evidence type="ECO:0000256" key="1">
    <source>
        <dbReference type="ARBA" id="ARBA00001974"/>
    </source>
</evidence>
<evidence type="ECO:0000259" key="6">
    <source>
        <dbReference type="Pfam" id="PF07992"/>
    </source>
</evidence>
<comment type="similarity">
    <text evidence="2">Belongs to the NADH dehydrogenase family.</text>
</comment>
<feature type="domain" description="FAD/NAD(P)-binding" evidence="6">
    <location>
        <begin position="7"/>
        <end position="350"/>
    </location>
</feature>
<dbReference type="PRINTS" id="PR00411">
    <property type="entry name" value="PNDRDTASEI"/>
</dbReference>
<dbReference type="PANTHER" id="PTHR42913">
    <property type="entry name" value="APOPTOSIS-INDUCING FACTOR 1"/>
    <property type="match status" value="1"/>
</dbReference>
<name>A0A1F8F7C5_9BACT</name>
<dbReference type="SUPFAM" id="SSF51905">
    <property type="entry name" value="FAD/NAD(P)-binding domain"/>
    <property type="match status" value="1"/>
</dbReference>
<keyword evidence="4" id="KW-0274">FAD</keyword>
<accession>A0A1F8F7C5</accession>
<proteinExistence type="inferred from homology"/>
<evidence type="ECO:0000313" key="7">
    <source>
        <dbReference type="EMBL" id="OGN08179.1"/>
    </source>
</evidence>
<dbReference type="GO" id="GO:0003955">
    <property type="term" value="F:NAD(P)H dehydrogenase (quinone) activity"/>
    <property type="evidence" value="ECO:0007669"/>
    <property type="project" value="TreeGrafter"/>
</dbReference>
<dbReference type="PANTHER" id="PTHR42913:SF3">
    <property type="entry name" value="64 KDA MITOCHONDRIAL NADH DEHYDROGENASE (EUROFUNG)"/>
    <property type="match status" value="1"/>
</dbReference>
<keyword evidence="3" id="KW-0285">Flavoprotein</keyword>
<sequence length="436" mass="48249">MTNQNLKILILGGGFGGIRCALDLEKKIGGKTAVTLIDKNSYHLFVPALYEVASAYGVKKDPFAVRLKKTICIPYLDILENKKINFIQAEVSAIDLNNKKVVTRGGEILDYDYLVIAFGSQAADFNIPGVKEYAFQFKNLEDALLLNQKIEELTKEVAAGQSQRGTRVQPGLRRERPIKIAVVGAGFTGIEIAAELACCVKKLSKACGIKGKCERVILLEAGSKILPTISDSERNCVFRRLTRLGVEVMENMAVEEVESDCIKLKTGKQIETDLIIWTAGICPPDLLEKTPDLPLTDLPAQTGKNKIKVNNDLEVTGLSGVFAIGDNIEFVDSKTGRSVPALAYVAVDQGKIAAKNILRLIKNKKPVEYDPFYSVWIAPIGGKFALAHLWEDVNIKGFWGWVIRELVNFRYMLSILPLKKAVSLLWQEMTLFTKND</sequence>
<dbReference type="InterPro" id="IPR023753">
    <property type="entry name" value="FAD/NAD-binding_dom"/>
</dbReference>